<dbReference type="Proteomes" id="UP000736384">
    <property type="component" value="Unassembled WGS sequence"/>
</dbReference>
<dbReference type="EMBL" id="JAAPAP010000001">
    <property type="protein sequence ID" value="NHN76100.1"/>
    <property type="molecule type" value="Genomic_DNA"/>
</dbReference>
<name>A0AA44C557_9GAMM</name>
<reference evidence="1" key="1">
    <citation type="submission" date="2020-03" db="EMBL/GenBank/DDBJ databases">
        <title>Genome assembly of Azotobacter chroococcum W5.</title>
        <authorList>
            <person name="Kannepalli A."/>
        </authorList>
    </citation>
    <scope>NUCLEOTIDE SEQUENCE</scope>
    <source>
        <strain evidence="1">W5</strain>
    </source>
</reference>
<proteinExistence type="predicted"/>
<dbReference type="AlphaFoldDB" id="A0AA44C557"/>
<accession>A0AA44C557</accession>
<comment type="caution">
    <text evidence="1">The sequence shown here is derived from an EMBL/GenBank/DDBJ whole genome shotgun (WGS) entry which is preliminary data.</text>
</comment>
<dbReference type="RefSeq" id="WP_165891424.1">
    <property type="nucleotide sequence ID" value="NZ_JAAPAP010000001.1"/>
</dbReference>
<protein>
    <submittedName>
        <fullName evidence="1">Uncharacterized protein</fullName>
    </submittedName>
</protein>
<gene>
    <name evidence="1" type="ORF">HA520_02145</name>
</gene>
<sequence>MNFSTLAAPDGAAKIIPQWDKKSLAGAEKYFFLSSVLLYQQSQTA</sequence>
<organism evidence="1 2">
    <name type="scientific">Azotobacter chroococcum</name>
    <dbReference type="NCBI Taxonomy" id="353"/>
    <lineage>
        <taxon>Bacteria</taxon>
        <taxon>Pseudomonadati</taxon>
        <taxon>Pseudomonadota</taxon>
        <taxon>Gammaproteobacteria</taxon>
        <taxon>Pseudomonadales</taxon>
        <taxon>Pseudomonadaceae</taxon>
        <taxon>Azotobacter</taxon>
    </lineage>
</organism>
<evidence type="ECO:0000313" key="2">
    <source>
        <dbReference type="Proteomes" id="UP000736384"/>
    </source>
</evidence>
<evidence type="ECO:0000313" key="1">
    <source>
        <dbReference type="EMBL" id="NHN76100.1"/>
    </source>
</evidence>